<dbReference type="GO" id="GO:0005737">
    <property type="term" value="C:cytoplasm"/>
    <property type="evidence" value="ECO:0007669"/>
    <property type="project" value="UniProtKB-SubCell"/>
</dbReference>
<comment type="catalytic activity">
    <reaction evidence="4">
        <text>UTP + H2O = UMP + diphosphate + H(+)</text>
        <dbReference type="Rhea" id="RHEA:29395"/>
        <dbReference type="ChEBI" id="CHEBI:15377"/>
        <dbReference type="ChEBI" id="CHEBI:15378"/>
        <dbReference type="ChEBI" id="CHEBI:33019"/>
        <dbReference type="ChEBI" id="CHEBI:46398"/>
        <dbReference type="ChEBI" id="CHEBI:57865"/>
        <dbReference type="EC" id="3.6.1.9"/>
    </reaction>
</comment>
<dbReference type="Pfam" id="PF02545">
    <property type="entry name" value="Maf"/>
    <property type="match status" value="1"/>
</dbReference>
<evidence type="ECO:0000313" key="6">
    <source>
        <dbReference type="Proteomes" id="UP000321577"/>
    </source>
</evidence>
<dbReference type="HAMAP" id="MF_00528">
    <property type="entry name" value="Maf"/>
    <property type="match status" value="1"/>
</dbReference>
<keyword evidence="3 4" id="KW-0546">Nucleotide metabolism</keyword>
<feature type="site" description="Important for substrate specificity" evidence="4">
    <location>
        <position position="74"/>
    </location>
</feature>
<evidence type="ECO:0000256" key="2">
    <source>
        <dbReference type="ARBA" id="ARBA00022801"/>
    </source>
</evidence>
<dbReference type="CDD" id="cd00555">
    <property type="entry name" value="Maf"/>
    <property type="match status" value="1"/>
</dbReference>
<protein>
    <recommendedName>
        <fullName evidence="4">dTTP/UTP pyrophosphatase</fullName>
        <shortName evidence="4">dTTPase/UTPase</shortName>
        <ecNumber evidence="4">3.6.1.9</ecNumber>
    </recommendedName>
    <alternativeName>
        <fullName evidence="4">Nucleoside triphosphate pyrophosphatase</fullName>
    </alternativeName>
    <alternativeName>
        <fullName evidence="4">Nucleotide pyrophosphatase</fullName>
        <shortName evidence="4">Nucleotide PPase</shortName>
    </alternativeName>
</protein>
<accession>A0A512MDG8</accession>
<evidence type="ECO:0000313" key="5">
    <source>
        <dbReference type="EMBL" id="GEP44777.1"/>
    </source>
</evidence>
<comment type="cofactor">
    <cofactor evidence="1 4">
        <name>a divalent metal cation</name>
        <dbReference type="ChEBI" id="CHEBI:60240"/>
    </cofactor>
</comment>
<keyword evidence="6" id="KW-1185">Reference proteome</keyword>
<comment type="caution">
    <text evidence="4">Lacks conserved residue(s) required for the propagation of feature annotation.</text>
</comment>
<dbReference type="EMBL" id="BKAG01000036">
    <property type="protein sequence ID" value="GEP44777.1"/>
    <property type="molecule type" value="Genomic_DNA"/>
</dbReference>
<dbReference type="InterPro" id="IPR003697">
    <property type="entry name" value="Maf-like"/>
</dbReference>
<dbReference type="PANTHER" id="PTHR43213">
    <property type="entry name" value="BIFUNCTIONAL DTTP/UTP PYROPHOSPHATASE/METHYLTRANSFERASE PROTEIN-RELATED"/>
    <property type="match status" value="1"/>
</dbReference>
<organism evidence="5 6">
    <name type="scientific">Brevifollis gellanilyticus</name>
    <dbReference type="NCBI Taxonomy" id="748831"/>
    <lineage>
        <taxon>Bacteria</taxon>
        <taxon>Pseudomonadati</taxon>
        <taxon>Verrucomicrobiota</taxon>
        <taxon>Verrucomicrobiia</taxon>
        <taxon>Verrucomicrobiales</taxon>
        <taxon>Verrucomicrobiaceae</taxon>
    </lineage>
</organism>
<dbReference type="GO" id="GO:0009117">
    <property type="term" value="P:nucleotide metabolic process"/>
    <property type="evidence" value="ECO:0007669"/>
    <property type="project" value="UniProtKB-KW"/>
</dbReference>
<dbReference type="OrthoDB" id="9807767at2"/>
<dbReference type="PANTHER" id="PTHR43213:SF5">
    <property type="entry name" value="BIFUNCTIONAL DTTP_UTP PYROPHOSPHATASE_METHYLTRANSFERASE PROTEIN-RELATED"/>
    <property type="match status" value="1"/>
</dbReference>
<dbReference type="Gene3D" id="3.90.950.10">
    <property type="match status" value="1"/>
</dbReference>
<comment type="caution">
    <text evidence="5">The sequence shown here is derived from an EMBL/GenBank/DDBJ whole genome shotgun (WGS) entry which is preliminary data.</text>
</comment>
<comment type="catalytic activity">
    <reaction evidence="4">
        <text>dTTP + H2O = dTMP + diphosphate + H(+)</text>
        <dbReference type="Rhea" id="RHEA:28534"/>
        <dbReference type="ChEBI" id="CHEBI:15377"/>
        <dbReference type="ChEBI" id="CHEBI:15378"/>
        <dbReference type="ChEBI" id="CHEBI:33019"/>
        <dbReference type="ChEBI" id="CHEBI:37568"/>
        <dbReference type="ChEBI" id="CHEBI:63528"/>
        <dbReference type="EC" id="3.6.1.9"/>
    </reaction>
</comment>
<keyword evidence="4" id="KW-0963">Cytoplasm</keyword>
<dbReference type="AlphaFoldDB" id="A0A512MDG8"/>
<comment type="function">
    <text evidence="4">Nucleoside triphosphate pyrophosphatase that hydrolyzes dTTP and UTP. May have a dual role in cell division arrest and in preventing the incorporation of modified nucleotides into cellular nucleic acids.</text>
</comment>
<dbReference type="GO" id="GO:0036221">
    <property type="term" value="F:UTP diphosphatase activity"/>
    <property type="evidence" value="ECO:0007669"/>
    <property type="project" value="RHEA"/>
</dbReference>
<comment type="subcellular location">
    <subcellularLocation>
        <location evidence="4">Cytoplasm</location>
    </subcellularLocation>
</comment>
<sequence length="209" mass="22706">MTSQSRPLILASQSPRRVELMREAGYEFEIIVPQVEEAHDASLTPQALTVENARRKAAAASATRADALCLGSDTLVYLDGEPLGKPADREEALVMLRRLSGRAHEVCTGVYLAWDGGRQGRGFHVISEVIFKPLTDELILAYHERVNPLDKAGAYGIQEHGDMIISGHAGSWTNVMGLPMERLAEELAAEGIQPSRSPAAEEHGTQSHA</sequence>
<feature type="site" description="Important for substrate specificity" evidence="4">
    <location>
        <position position="16"/>
    </location>
</feature>
<name>A0A512MDG8_9BACT</name>
<comment type="similarity">
    <text evidence="4">Belongs to the Maf family. YhdE subfamily.</text>
</comment>
<reference evidence="5 6" key="1">
    <citation type="submission" date="2019-07" db="EMBL/GenBank/DDBJ databases">
        <title>Whole genome shotgun sequence of Brevifollis gellanilyticus NBRC 108608.</title>
        <authorList>
            <person name="Hosoyama A."/>
            <person name="Uohara A."/>
            <person name="Ohji S."/>
            <person name="Ichikawa N."/>
        </authorList>
    </citation>
    <scope>NUCLEOTIDE SEQUENCE [LARGE SCALE GENOMIC DNA]</scope>
    <source>
        <strain evidence="5 6">NBRC 108608</strain>
    </source>
</reference>
<feature type="site" description="Important for substrate specificity" evidence="4">
    <location>
        <position position="158"/>
    </location>
</feature>
<evidence type="ECO:0000256" key="4">
    <source>
        <dbReference type="HAMAP-Rule" id="MF_00528"/>
    </source>
</evidence>
<dbReference type="GO" id="GO:0036218">
    <property type="term" value="F:dTTP diphosphatase activity"/>
    <property type="evidence" value="ECO:0007669"/>
    <property type="project" value="RHEA"/>
</dbReference>
<dbReference type="RefSeq" id="WP_146853054.1">
    <property type="nucleotide sequence ID" value="NZ_BKAG01000036.1"/>
</dbReference>
<keyword evidence="2 4" id="KW-0378">Hydrolase</keyword>
<dbReference type="Proteomes" id="UP000321577">
    <property type="component" value="Unassembled WGS sequence"/>
</dbReference>
<evidence type="ECO:0000256" key="3">
    <source>
        <dbReference type="ARBA" id="ARBA00023080"/>
    </source>
</evidence>
<dbReference type="SUPFAM" id="SSF52972">
    <property type="entry name" value="ITPase-like"/>
    <property type="match status" value="1"/>
</dbReference>
<gene>
    <name evidence="5" type="primary">maf</name>
    <name evidence="5" type="ORF">BGE01nite_40680</name>
</gene>
<evidence type="ECO:0000256" key="1">
    <source>
        <dbReference type="ARBA" id="ARBA00001968"/>
    </source>
</evidence>
<feature type="active site" description="Proton acceptor" evidence="4">
    <location>
        <position position="73"/>
    </location>
</feature>
<proteinExistence type="inferred from homology"/>
<dbReference type="PIRSF" id="PIRSF006305">
    <property type="entry name" value="Maf"/>
    <property type="match status" value="1"/>
</dbReference>
<dbReference type="EC" id="3.6.1.9" evidence="4"/>
<dbReference type="NCBIfam" id="TIGR00172">
    <property type="entry name" value="maf"/>
    <property type="match status" value="1"/>
</dbReference>
<dbReference type="InterPro" id="IPR029001">
    <property type="entry name" value="ITPase-like_fam"/>
</dbReference>